<accession>A0A7L5A1F2</accession>
<organism evidence="1 2">
    <name type="scientific">Hymenobacter busanensis</name>
    <dbReference type="NCBI Taxonomy" id="2607656"/>
    <lineage>
        <taxon>Bacteria</taxon>
        <taxon>Pseudomonadati</taxon>
        <taxon>Bacteroidota</taxon>
        <taxon>Cytophagia</taxon>
        <taxon>Cytophagales</taxon>
        <taxon>Hymenobacteraceae</taxon>
        <taxon>Hymenobacter</taxon>
    </lineage>
</organism>
<reference evidence="1 2" key="1">
    <citation type="submission" date="2019-09" db="EMBL/GenBank/DDBJ databases">
        <title>Genome sequence of Hymenobacter sp. M3.</title>
        <authorList>
            <person name="Srinivasan S."/>
        </authorList>
    </citation>
    <scope>NUCLEOTIDE SEQUENCE [LARGE SCALE GENOMIC DNA]</scope>
    <source>
        <strain evidence="1 2">M3</strain>
    </source>
</reference>
<dbReference type="EMBL" id="VTWU01000004">
    <property type="protein sequence ID" value="KAA9332121.1"/>
    <property type="molecule type" value="Genomic_DNA"/>
</dbReference>
<sequence length="220" mass="24440">MTFSKKLLLLATAVLGLGALEARAQAALIVGLVRTGSNVIRLATADYQFGRAGNGFYQLPDGSWQKQPLALSYSGLAVGKGKETQVLALDQFRQAVIGADTFVVVRNVRFIGQEEVARPIIAWRTWHRRQAELFEFQSTSGASRIIRFPDQQAITVPFKQKDFQETMLAVVGDHPILAKQLRKGELDATRTSRILEVYLQWKPEGFHYPVVPNEVSADGK</sequence>
<dbReference type="AlphaFoldDB" id="A0A7L5A1F2"/>
<keyword evidence="2" id="KW-1185">Reference proteome</keyword>
<evidence type="ECO:0000313" key="2">
    <source>
        <dbReference type="Proteomes" id="UP000326380"/>
    </source>
</evidence>
<evidence type="ECO:0000313" key="1">
    <source>
        <dbReference type="EMBL" id="KAA9332121.1"/>
    </source>
</evidence>
<proteinExistence type="predicted"/>
<dbReference type="Proteomes" id="UP000326380">
    <property type="component" value="Unassembled WGS sequence"/>
</dbReference>
<name>A0A7L5A1F2_9BACT</name>
<dbReference type="RefSeq" id="WP_151079057.1">
    <property type="nucleotide sequence ID" value="NZ_CP047647.1"/>
</dbReference>
<comment type="caution">
    <text evidence="1">The sequence shown here is derived from an EMBL/GenBank/DDBJ whole genome shotgun (WGS) entry which is preliminary data.</text>
</comment>
<protein>
    <submittedName>
        <fullName evidence="1">Uncharacterized protein</fullName>
    </submittedName>
</protein>
<gene>
    <name evidence="1" type="ORF">F0P96_11575</name>
</gene>